<dbReference type="SMART" id="SM00895">
    <property type="entry name" value="FCD"/>
    <property type="match status" value="1"/>
</dbReference>
<evidence type="ECO:0000313" key="5">
    <source>
        <dbReference type="EMBL" id="HHV68287.1"/>
    </source>
</evidence>
<name>A0A7V6U010_9HYPH</name>
<keyword evidence="2" id="KW-0238">DNA-binding</keyword>
<dbReference type="GO" id="GO:0003700">
    <property type="term" value="F:DNA-binding transcription factor activity"/>
    <property type="evidence" value="ECO:0007669"/>
    <property type="project" value="InterPro"/>
</dbReference>
<gene>
    <name evidence="5" type="ORF">GXX48_11675</name>
</gene>
<keyword evidence="3" id="KW-0804">Transcription</keyword>
<dbReference type="SMART" id="SM00345">
    <property type="entry name" value="HTH_GNTR"/>
    <property type="match status" value="1"/>
</dbReference>
<feature type="domain" description="HTH gntR-type" evidence="4">
    <location>
        <begin position="11"/>
        <end position="81"/>
    </location>
</feature>
<reference evidence="5 6" key="1">
    <citation type="journal article" date="2020" name="Biotechnol. Biofuels">
        <title>New insights from the biogas microbiome by comprehensive genome-resolved metagenomics of nearly 1600 species originating from multiple anaerobic digesters.</title>
        <authorList>
            <person name="Campanaro S."/>
            <person name="Treu L."/>
            <person name="Rodriguez-R L.M."/>
            <person name="Kovalovszki A."/>
            <person name="Ziels R.M."/>
            <person name="Maus I."/>
            <person name="Zhu X."/>
            <person name="Kougias P.G."/>
            <person name="Basile A."/>
            <person name="Luo G."/>
            <person name="Schluter A."/>
            <person name="Konstantinidis K.T."/>
            <person name="Angelidaki I."/>
        </authorList>
    </citation>
    <scope>NUCLEOTIDE SEQUENCE [LARGE SCALE GENOMIC DNA]</scope>
    <source>
        <strain evidence="5">AS04akNAM_66</strain>
    </source>
</reference>
<dbReference type="SUPFAM" id="SSF48008">
    <property type="entry name" value="GntR ligand-binding domain-like"/>
    <property type="match status" value="1"/>
</dbReference>
<dbReference type="Gene3D" id="1.20.120.530">
    <property type="entry name" value="GntR ligand-binding domain-like"/>
    <property type="match status" value="1"/>
</dbReference>
<dbReference type="CDD" id="cd07377">
    <property type="entry name" value="WHTH_GntR"/>
    <property type="match status" value="1"/>
</dbReference>
<dbReference type="Pfam" id="PF00392">
    <property type="entry name" value="GntR"/>
    <property type="match status" value="1"/>
</dbReference>
<evidence type="ECO:0000259" key="4">
    <source>
        <dbReference type="PROSITE" id="PS50949"/>
    </source>
</evidence>
<dbReference type="InterPro" id="IPR036390">
    <property type="entry name" value="WH_DNA-bd_sf"/>
</dbReference>
<sequence length="247" mass="27558">MATKFIPVQIDTAPKVIAQQIKERILSGDLKTDERLPTEDELASLFNVSRHTIREGLKRLAAQNLIEARRGAAGGNFVKVPTWSNIQESLTTSLMVAASMNELTFEQLLECRLQLGQMCIPLAAANRKKENIEALRSEVAFQQGRDVNDVDFCASDVRFDSLVASCTQNPVITATVSGVIGGLEPIANLMLFRFREKTNIARLHDEIVTHIEQGDAAAAARCLNEEVEYLRQSHSSAKKWREEHRKD</sequence>
<evidence type="ECO:0000256" key="1">
    <source>
        <dbReference type="ARBA" id="ARBA00023015"/>
    </source>
</evidence>
<evidence type="ECO:0000256" key="2">
    <source>
        <dbReference type="ARBA" id="ARBA00023125"/>
    </source>
</evidence>
<comment type="caution">
    <text evidence="5">The sequence shown here is derived from an EMBL/GenBank/DDBJ whole genome shotgun (WGS) entry which is preliminary data.</text>
</comment>
<dbReference type="PRINTS" id="PR00035">
    <property type="entry name" value="HTHGNTR"/>
</dbReference>
<accession>A0A7V6U010</accession>
<dbReference type="InterPro" id="IPR008920">
    <property type="entry name" value="TF_FadR/GntR_C"/>
</dbReference>
<dbReference type="GO" id="GO:0003677">
    <property type="term" value="F:DNA binding"/>
    <property type="evidence" value="ECO:0007669"/>
    <property type="project" value="UniProtKB-KW"/>
</dbReference>
<keyword evidence="1" id="KW-0805">Transcription regulation</keyword>
<dbReference type="PANTHER" id="PTHR43537">
    <property type="entry name" value="TRANSCRIPTIONAL REGULATOR, GNTR FAMILY"/>
    <property type="match status" value="1"/>
</dbReference>
<dbReference type="PANTHER" id="PTHR43537:SF5">
    <property type="entry name" value="UXU OPERON TRANSCRIPTIONAL REGULATOR"/>
    <property type="match status" value="1"/>
</dbReference>
<dbReference type="SUPFAM" id="SSF46785">
    <property type="entry name" value="Winged helix' DNA-binding domain"/>
    <property type="match status" value="1"/>
</dbReference>
<dbReference type="InterPro" id="IPR036388">
    <property type="entry name" value="WH-like_DNA-bd_sf"/>
</dbReference>
<dbReference type="InterPro" id="IPR000524">
    <property type="entry name" value="Tscrpt_reg_HTH_GntR"/>
</dbReference>
<evidence type="ECO:0000256" key="3">
    <source>
        <dbReference type="ARBA" id="ARBA00023163"/>
    </source>
</evidence>
<dbReference type="Proteomes" id="UP000551563">
    <property type="component" value="Unassembled WGS sequence"/>
</dbReference>
<protein>
    <submittedName>
        <fullName evidence="5">FadR family transcriptional regulator</fullName>
    </submittedName>
</protein>
<dbReference type="PROSITE" id="PS50949">
    <property type="entry name" value="HTH_GNTR"/>
    <property type="match status" value="1"/>
</dbReference>
<dbReference type="EMBL" id="DUMN01000337">
    <property type="protein sequence ID" value="HHV68287.1"/>
    <property type="molecule type" value="Genomic_DNA"/>
</dbReference>
<proteinExistence type="predicted"/>
<evidence type="ECO:0000313" key="6">
    <source>
        <dbReference type="Proteomes" id="UP000551563"/>
    </source>
</evidence>
<organism evidence="5 6">
    <name type="scientific">Brucella intermedia</name>
    <dbReference type="NCBI Taxonomy" id="94625"/>
    <lineage>
        <taxon>Bacteria</taxon>
        <taxon>Pseudomonadati</taxon>
        <taxon>Pseudomonadota</taxon>
        <taxon>Alphaproteobacteria</taxon>
        <taxon>Hyphomicrobiales</taxon>
        <taxon>Brucellaceae</taxon>
        <taxon>Brucella/Ochrobactrum group</taxon>
        <taxon>Brucella</taxon>
    </lineage>
</organism>
<dbReference type="Pfam" id="PF07729">
    <property type="entry name" value="FCD"/>
    <property type="match status" value="1"/>
</dbReference>
<dbReference type="Gene3D" id="1.10.10.10">
    <property type="entry name" value="Winged helix-like DNA-binding domain superfamily/Winged helix DNA-binding domain"/>
    <property type="match status" value="1"/>
</dbReference>
<dbReference type="AlphaFoldDB" id="A0A7V6U010"/>
<dbReference type="InterPro" id="IPR011711">
    <property type="entry name" value="GntR_C"/>
</dbReference>